<keyword evidence="2" id="KW-1185">Reference proteome</keyword>
<evidence type="ECO:0000313" key="1">
    <source>
        <dbReference type="EMBL" id="KAI4367230.1"/>
    </source>
</evidence>
<gene>
    <name evidence="1" type="ORF">MLD38_022993</name>
</gene>
<protein>
    <submittedName>
        <fullName evidence="1">Uncharacterized protein</fullName>
    </submittedName>
</protein>
<organism evidence="1 2">
    <name type="scientific">Melastoma candidum</name>
    <dbReference type="NCBI Taxonomy" id="119954"/>
    <lineage>
        <taxon>Eukaryota</taxon>
        <taxon>Viridiplantae</taxon>
        <taxon>Streptophyta</taxon>
        <taxon>Embryophyta</taxon>
        <taxon>Tracheophyta</taxon>
        <taxon>Spermatophyta</taxon>
        <taxon>Magnoliopsida</taxon>
        <taxon>eudicotyledons</taxon>
        <taxon>Gunneridae</taxon>
        <taxon>Pentapetalae</taxon>
        <taxon>rosids</taxon>
        <taxon>malvids</taxon>
        <taxon>Myrtales</taxon>
        <taxon>Melastomataceae</taxon>
        <taxon>Melastomatoideae</taxon>
        <taxon>Melastomateae</taxon>
        <taxon>Melastoma</taxon>
    </lineage>
</organism>
<accession>A0ACB9QL97</accession>
<reference evidence="2" key="1">
    <citation type="journal article" date="2023" name="Front. Plant Sci.">
        <title>Chromosomal-level genome assembly of Melastoma candidum provides insights into trichome evolution.</title>
        <authorList>
            <person name="Zhong Y."/>
            <person name="Wu W."/>
            <person name="Sun C."/>
            <person name="Zou P."/>
            <person name="Liu Y."/>
            <person name="Dai S."/>
            <person name="Zhou R."/>
        </authorList>
    </citation>
    <scope>NUCLEOTIDE SEQUENCE [LARGE SCALE GENOMIC DNA]</scope>
</reference>
<dbReference type="EMBL" id="CM042885">
    <property type="protein sequence ID" value="KAI4367230.1"/>
    <property type="molecule type" value="Genomic_DNA"/>
</dbReference>
<comment type="caution">
    <text evidence="1">The sequence shown here is derived from an EMBL/GenBank/DDBJ whole genome shotgun (WGS) entry which is preliminary data.</text>
</comment>
<name>A0ACB9QL97_9MYRT</name>
<sequence>MSAMSSRRVILLLALVALALASSADARGKGYRRGNTTVTYDGRSLIINGKRELLFSGSIHYPRSTVEMWPDLIRKAKAGGLNVIQTYVFWNLHEPVQGQWDFKGNKDVVKFIKLIGENQMYVTLRVGPFIQAEWNHGGLPYWLREVPNIIFRSNNEPFKHHMEIYVKKVIGMMQKEKLFASQGGPIILAQIENEYNHVQLAYRKLGDQYVQWAGNMAVGLKVGVPWIMCKQTDAPDPIINACNGRHCGDTFAGPNRPYKPTIWTENWTAQYRVWGDPPSQRSAEDISFSIARFFAKNGTLANYYMYHGGTNFGRTSSIFTTTRYYDEAPLDEFGLQREPKWGHLRDVHAAIRLCKRPLLKGNPSTQILSNGIDARVYEIPGTKVCAAFLTNNDTKEGHVAEFRGKNYFLPPKSISILPDCKTVVYNTDTIVAQHNARSFVPSRVNTHLSWQMYSEAIPDTSSIPEDSEIPKELYLLNKDTTDYAWYTTSIKLSSSDLSTRIDIKPVLRVASLGHVMHAFVNGKYIGSGHGSHVEKSFILQAPIELKAGHNTLSLLAMTVGLPDSGAYMEHRFAGPRQVTILGLNTGTLDLTSNGWGHKVGLEGEKLHLFNQAGTHRVKWTPVKVPGAALTWYKTYFHTPEGHDPVAIRLRGLGKGMAWVNGNSLGRYWNNFVSPLLKPTQSEFHVPRSFIKQGENLLVVLAEDGGSPDKIQILTVNRDTICSSISEFNPPNIKSWARKNNKLQAVVEDVQAKAHLKCTSGKKIVAIEFASFGNPEGYCGDFSYGKCSSPVTKKVVEQYCLGKVECQVPISRSLFDKKGDGCPGITKTLSIQAKCSY</sequence>
<evidence type="ECO:0000313" key="2">
    <source>
        <dbReference type="Proteomes" id="UP001057402"/>
    </source>
</evidence>
<dbReference type="Proteomes" id="UP001057402">
    <property type="component" value="Chromosome 6"/>
</dbReference>
<proteinExistence type="predicted"/>